<organism evidence="2 3">
    <name type="scientific">Rhynchosporium secalis</name>
    <name type="common">Barley scald fungus</name>
    <dbReference type="NCBI Taxonomy" id="38038"/>
    <lineage>
        <taxon>Eukaryota</taxon>
        <taxon>Fungi</taxon>
        <taxon>Dikarya</taxon>
        <taxon>Ascomycota</taxon>
        <taxon>Pezizomycotina</taxon>
        <taxon>Leotiomycetes</taxon>
        <taxon>Helotiales</taxon>
        <taxon>Ploettnerulaceae</taxon>
        <taxon>Rhynchosporium</taxon>
    </lineage>
</organism>
<keyword evidence="3" id="KW-1185">Reference proteome</keyword>
<protein>
    <submittedName>
        <fullName evidence="2">Uncharacterized protein</fullName>
    </submittedName>
</protein>
<dbReference type="Proteomes" id="UP000177625">
    <property type="component" value="Unassembled WGS sequence"/>
</dbReference>
<accession>A0A1E1MC33</accession>
<dbReference type="EMBL" id="FJVC01000256">
    <property type="protein sequence ID" value="CZT46647.1"/>
    <property type="molecule type" value="Genomic_DNA"/>
</dbReference>
<name>A0A1E1MC33_RHYSE</name>
<evidence type="ECO:0000313" key="3">
    <source>
        <dbReference type="Proteomes" id="UP000177625"/>
    </source>
</evidence>
<evidence type="ECO:0000313" key="2">
    <source>
        <dbReference type="EMBL" id="CZT46647.1"/>
    </source>
</evidence>
<reference evidence="3" key="1">
    <citation type="submission" date="2016-03" db="EMBL/GenBank/DDBJ databases">
        <authorList>
            <person name="Guldener U."/>
        </authorList>
    </citation>
    <scope>NUCLEOTIDE SEQUENCE [LARGE SCALE GENOMIC DNA]</scope>
</reference>
<sequence>MRKARATATQYQRKGTYRSCNTLSRSVLSNLSYDRGIDPADDRQSFQYGHNSGSNRHMLRPAPR</sequence>
<evidence type="ECO:0000256" key="1">
    <source>
        <dbReference type="SAM" id="MobiDB-lite"/>
    </source>
</evidence>
<proteinExistence type="predicted"/>
<feature type="region of interest" description="Disordered" evidence="1">
    <location>
        <begin position="35"/>
        <end position="64"/>
    </location>
</feature>
<dbReference type="AlphaFoldDB" id="A0A1E1MC33"/>
<feature type="compositionally biased region" description="Basic and acidic residues" evidence="1">
    <location>
        <begin position="35"/>
        <end position="44"/>
    </location>
</feature>
<gene>
    <name evidence="2" type="ORF">RSE6_07105</name>
</gene>
<feature type="compositionally biased region" description="Polar residues" evidence="1">
    <location>
        <begin position="45"/>
        <end position="55"/>
    </location>
</feature>